<dbReference type="RefSeq" id="WP_070391621.1">
    <property type="nucleotide sequence ID" value="NZ_CP017599.1"/>
</dbReference>
<reference evidence="3" key="1">
    <citation type="submission" date="2016-10" db="EMBL/GenBank/DDBJ databases">
        <title>Comparative genomics uncovers the prolific and rare metabolic potential of the cyanobacterial genus Moorea.</title>
        <authorList>
            <person name="Leao T."/>
            <person name="Castelao G."/>
            <person name="Korobeynikov A."/>
            <person name="Monroe E.A."/>
            <person name="Podell S."/>
            <person name="Glukhov E."/>
            <person name="Allen E."/>
            <person name="Gerwick W.H."/>
            <person name="Gerwick L."/>
        </authorList>
    </citation>
    <scope>NUCLEOTIDE SEQUENCE [LARGE SCALE GENOMIC DNA]</scope>
    <source>
        <strain evidence="3">PAL-8-15-08-1</strain>
    </source>
</reference>
<feature type="region of interest" description="Disordered" evidence="1">
    <location>
        <begin position="124"/>
        <end position="236"/>
    </location>
</feature>
<feature type="region of interest" description="Disordered" evidence="1">
    <location>
        <begin position="38"/>
        <end position="60"/>
    </location>
</feature>
<feature type="compositionally biased region" description="Basic and acidic residues" evidence="1">
    <location>
        <begin position="188"/>
        <end position="199"/>
    </location>
</feature>
<feature type="compositionally biased region" description="Polar residues" evidence="1">
    <location>
        <begin position="174"/>
        <end position="185"/>
    </location>
</feature>
<dbReference type="OrthoDB" id="9986685at2"/>
<feature type="region of interest" description="Disordered" evidence="1">
    <location>
        <begin position="67"/>
        <end position="86"/>
    </location>
</feature>
<gene>
    <name evidence="2" type="ORF">BJP34_06395</name>
</gene>
<protein>
    <submittedName>
        <fullName evidence="2">Uncharacterized protein</fullName>
    </submittedName>
</protein>
<feature type="compositionally biased region" description="Basic and acidic residues" evidence="1">
    <location>
        <begin position="217"/>
        <end position="228"/>
    </location>
</feature>
<dbReference type="EMBL" id="CP017599">
    <property type="protein sequence ID" value="AOW99128.1"/>
    <property type="molecule type" value="Genomic_DNA"/>
</dbReference>
<feature type="compositionally biased region" description="Polar residues" evidence="1">
    <location>
        <begin position="145"/>
        <end position="156"/>
    </location>
</feature>
<sequence>MKNLLNQLWTTLFSFTLNIRQRLQQLAATIVKGFDHANDKNLQPTDQQSSSEESQQLSQSSQLLIVMNYTPPNDGDGPPGETGNAGSLRKLKQLIHENPEFTNPQVLPISASRQLQLSQLQILNTFTPPNDGDGPPRDSKDAGTSLMSVNTLNNYNPPKDGKGPVGDSKDGGTSLMSVNTLNNYNPPKDGKGPVGDSKDGGTSLMSVNTLNNYNPPKDGKGPVGDSKDGGTSFRKY</sequence>
<dbReference type="KEGG" id="mpro:BJP34_06395"/>
<dbReference type="AlphaFoldDB" id="A0A1D8TN96"/>
<accession>A0A1D8TN96</accession>
<feature type="compositionally biased region" description="Low complexity" evidence="1">
    <location>
        <begin position="47"/>
        <end position="60"/>
    </location>
</feature>
<evidence type="ECO:0000313" key="3">
    <source>
        <dbReference type="Proteomes" id="UP000177870"/>
    </source>
</evidence>
<organism evidence="2 3">
    <name type="scientific">Moorena producens PAL-8-15-08-1</name>
    <dbReference type="NCBI Taxonomy" id="1458985"/>
    <lineage>
        <taxon>Bacteria</taxon>
        <taxon>Bacillati</taxon>
        <taxon>Cyanobacteriota</taxon>
        <taxon>Cyanophyceae</taxon>
        <taxon>Coleofasciculales</taxon>
        <taxon>Coleofasciculaceae</taxon>
        <taxon>Moorena</taxon>
    </lineage>
</organism>
<evidence type="ECO:0000313" key="2">
    <source>
        <dbReference type="EMBL" id="AOW99128.1"/>
    </source>
</evidence>
<evidence type="ECO:0000256" key="1">
    <source>
        <dbReference type="SAM" id="MobiDB-lite"/>
    </source>
</evidence>
<feature type="compositionally biased region" description="Polar residues" evidence="1">
    <location>
        <begin position="203"/>
        <end position="214"/>
    </location>
</feature>
<dbReference type="Proteomes" id="UP000177870">
    <property type="component" value="Chromosome"/>
</dbReference>
<name>A0A1D8TN96_9CYAN</name>
<proteinExistence type="predicted"/>
<feature type="compositionally biased region" description="Basic and acidic residues" evidence="1">
    <location>
        <begin position="159"/>
        <end position="170"/>
    </location>
</feature>